<evidence type="ECO:0000256" key="4">
    <source>
        <dbReference type="ARBA" id="ARBA00022989"/>
    </source>
</evidence>
<evidence type="ECO:0000256" key="3">
    <source>
        <dbReference type="ARBA" id="ARBA00022692"/>
    </source>
</evidence>
<dbReference type="PANTHER" id="PTHR47371">
    <property type="entry name" value="LIPOTEICHOIC ACID SYNTHASE"/>
    <property type="match status" value="1"/>
</dbReference>
<keyword evidence="4 6" id="KW-1133">Transmembrane helix</keyword>
<feature type="transmembrane region" description="Helical" evidence="6">
    <location>
        <begin position="178"/>
        <end position="200"/>
    </location>
</feature>
<dbReference type="CDD" id="cd16015">
    <property type="entry name" value="LTA_synthase"/>
    <property type="match status" value="1"/>
</dbReference>
<name>A0A381SYI0_9ZZZZ</name>
<evidence type="ECO:0000259" key="7">
    <source>
        <dbReference type="Pfam" id="PF00884"/>
    </source>
</evidence>
<comment type="subcellular location">
    <subcellularLocation>
        <location evidence="1">Cell membrane</location>
        <topology evidence="1">Multi-pass membrane protein</topology>
    </subcellularLocation>
</comment>
<dbReference type="InterPro" id="IPR017850">
    <property type="entry name" value="Alkaline_phosphatase_core_sf"/>
</dbReference>
<feature type="transmembrane region" description="Helical" evidence="6">
    <location>
        <begin position="143"/>
        <end position="166"/>
    </location>
</feature>
<evidence type="ECO:0000313" key="8">
    <source>
        <dbReference type="EMBL" id="SVA08509.1"/>
    </source>
</evidence>
<dbReference type="Pfam" id="PF00884">
    <property type="entry name" value="Sulfatase"/>
    <property type="match status" value="1"/>
</dbReference>
<feature type="transmembrane region" description="Helical" evidence="6">
    <location>
        <begin position="7"/>
        <end position="30"/>
    </location>
</feature>
<dbReference type="EMBL" id="UINC01003697">
    <property type="protein sequence ID" value="SVA08509.1"/>
    <property type="molecule type" value="Genomic_DNA"/>
</dbReference>
<dbReference type="InterPro" id="IPR000917">
    <property type="entry name" value="Sulfatase_N"/>
</dbReference>
<dbReference type="AlphaFoldDB" id="A0A381SYI0"/>
<gene>
    <name evidence="8" type="ORF">METZ01_LOCUS61363</name>
</gene>
<dbReference type="InterPro" id="IPR050448">
    <property type="entry name" value="OpgB/LTA_synthase_biosynth"/>
</dbReference>
<dbReference type="SUPFAM" id="SSF53649">
    <property type="entry name" value="Alkaline phosphatase-like"/>
    <property type="match status" value="1"/>
</dbReference>
<dbReference type="PIRSF" id="PIRSF005091">
    <property type="entry name" value="Mmb_sulf_HI1246"/>
    <property type="match status" value="1"/>
</dbReference>
<evidence type="ECO:0000256" key="5">
    <source>
        <dbReference type="ARBA" id="ARBA00023136"/>
    </source>
</evidence>
<keyword evidence="2" id="KW-1003">Cell membrane</keyword>
<protein>
    <recommendedName>
        <fullName evidence="7">Sulfatase N-terminal domain-containing protein</fullName>
    </recommendedName>
</protein>
<evidence type="ECO:0000256" key="6">
    <source>
        <dbReference type="SAM" id="Phobius"/>
    </source>
</evidence>
<evidence type="ECO:0000256" key="2">
    <source>
        <dbReference type="ARBA" id="ARBA00022475"/>
    </source>
</evidence>
<feature type="transmembrane region" description="Helical" evidence="6">
    <location>
        <begin position="60"/>
        <end position="80"/>
    </location>
</feature>
<evidence type="ECO:0000256" key="1">
    <source>
        <dbReference type="ARBA" id="ARBA00004651"/>
    </source>
</evidence>
<keyword evidence="5 6" id="KW-0472">Membrane</keyword>
<dbReference type="GO" id="GO:0005886">
    <property type="term" value="C:plasma membrane"/>
    <property type="evidence" value="ECO:0007669"/>
    <property type="project" value="UniProtKB-SubCell"/>
</dbReference>
<keyword evidence="3 6" id="KW-0812">Transmembrane</keyword>
<dbReference type="Gene3D" id="3.40.720.10">
    <property type="entry name" value="Alkaline Phosphatase, subunit A"/>
    <property type="match status" value="1"/>
</dbReference>
<sequence>MNFKQSIISLLTTYITLVALFVISRIYWFFSFIKPDFFEENSLWETFYVFIMSLRLDSSASVLLILIPLIGTFFFPFIKFFQPWWKKIIINYIYLALTAAVLLIVLNHFYYYYYKVHFNLFFWEFWINWENSKLVIWSIFDELPILSVLASLLSFITIGLITFHFVNKKLQCSIDKQWLFKFPGLLIWIIFISISARATFDVLPLSLQFNRGLISTNMFLNKAHSNPVYTLYFSWQENNDTEQIKSIVNQTASLNNAKQYFDQYSSTNENRFVMHRNNTLSMNFKVPVFQSKYLLKKPKHIVLIFMESFFAWPLDINENEFNNKVAANFMKLKNNGLYFSDYFRASSGTIQNIYKTVLGIPTPRELSLERIREQYQNWETLPRVMKEHGYLPRFFYGGSLAWHRLYHFLNETGFEEIYGENSVEDVPHSRFGIFDEHLFDFVHNNLKHSTGNTFSFIMTLSNHPPYQMPETYKVKNLTIPPILKQYATDEEYFRDRFNAFSYSDTALGHFIKKAKTEEYYKDTLFIITADHPVDYFSNWDFISRYQLEKIPLLFYSPLLIENKKGIINNRGTHLDLLPTILSLINKKSENITTWGKSLFEQSNPDYLNSYSINCLNNFCISESGNHLLDNNQSFKKCNGNSCKIQEIQLKSQIEAFEMSGIYYLLKNN</sequence>
<feature type="transmembrane region" description="Helical" evidence="6">
    <location>
        <begin position="92"/>
        <end position="113"/>
    </location>
</feature>
<dbReference type="PANTHER" id="PTHR47371:SF3">
    <property type="entry name" value="PHOSPHOGLYCEROL TRANSFERASE I"/>
    <property type="match status" value="1"/>
</dbReference>
<dbReference type="InterPro" id="IPR012160">
    <property type="entry name" value="LtaS-like"/>
</dbReference>
<organism evidence="8">
    <name type="scientific">marine metagenome</name>
    <dbReference type="NCBI Taxonomy" id="408172"/>
    <lineage>
        <taxon>unclassified sequences</taxon>
        <taxon>metagenomes</taxon>
        <taxon>ecological metagenomes</taxon>
    </lineage>
</organism>
<accession>A0A381SYI0</accession>
<reference evidence="8" key="1">
    <citation type="submission" date="2018-05" db="EMBL/GenBank/DDBJ databases">
        <authorList>
            <person name="Lanie J.A."/>
            <person name="Ng W.-L."/>
            <person name="Kazmierczak K.M."/>
            <person name="Andrzejewski T.M."/>
            <person name="Davidsen T.M."/>
            <person name="Wayne K.J."/>
            <person name="Tettelin H."/>
            <person name="Glass J.I."/>
            <person name="Rusch D."/>
            <person name="Podicherti R."/>
            <person name="Tsui H.-C.T."/>
            <person name="Winkler M.E."/>
        </authorList>
    </citation>
    <scope>NUCLEOTIDE SEQUENCE</scope>
</reference>
<feature type="domain" description="Sulfatase N-terminal" evidence="7">
    <location>
        <begin position="299"/>
        <end position="584"/>
    </location>
</feature>
<proteinExistence type="predicted"/>